<organism evidence="2 3">
    <name type="scientific">Ignisphaera aggregans (strain DSM 17230 / JCM 13409 / AQ1.S1)</name>
    <dbReference type="NCBI Taxonomy" id="583356"/>
    <lineage>
        <taxon>Archaea</taxon>
        <taxon>Thermoproteota</taxon>
        <taxon>Thermoprotei</taxon>
        <taxon>Desulfurococcales</taxon>
        <taxon>Desulfurococcaceae</taxon>
        <taxon>Ignisphaera</taxon>
    </lineage>
</organism>
<feature type="transmembrane region" description="Helical" evidence="1">
    <location>
        <begin position="47"/>
        <end position="71"/>
    </location>
</feature>
<keyword evidence="1" id="KW-0812">Transmembrane</keyword>
<dbReference type="HOGENOM" id="CLU_2550195_0_0_2"/>
<keyword evidence="1" id="KW-0472">Membrane</keyword>
<name>E0ST63_IGNAA</name>
<dbReference type="KEGG" id="iag:Igag_0710"/>
<accession>E0ST63</accession>
<keyword evidence="1" id="KW-1133">Transmembrane helix</keyword>
<gene>
    <name evidence="2" type="ordered locus">Igag_0710</name>
</gene>
<sequence>MTEYEDRFVYDGTFSLITSKSVYTKIIAEYSTYTVVTSYTTTYEPEVVLHSLGFLAIPGIILIMIGIGLIVGGKASKPKTTI</sequence>
<evidence type="ECO:0000313" key="3">
    <source>
        <dbReference type="Proteomes" id="UP000001304"/>
    </source>
</evidence>
<dbReference type="EMBL" id="CP002098">
    <property type="protein sequence ID" value="ADM27540.1"/>
    <property type="molecule type" value="Genomic_DNA"/>
</dbReference>
<dbReference type="STRING" id="583356.Igag_0710"/>
<protein>
    <submittedName>
        <fullName evidence="2">Uncharacterized protein</fullName>
    </submittedName>
</protein>
<dbReference type="AlphaFoldDB" id="E0ST63"/>
<reference evidence="2 3" key="1">
    <citation type="journal article" date="2010" name="Stand. Genomic Sci.">
        <title>Complete genome sequence of Ignisphaera aggregans type strain (AQ1.S1).</title>
        <authorList>
            <person name="Goker M."/>
            <person name="Held B."/>
            <person name="Lapidus A."/>
            <person name="Nolan M."/>
            <person name="Spring S."/>
            <person name="Yasawong M."/>
            <person name="Lucas S."/>
            <person name="Glavina Del Rio T."/>
            <person name="Tice H."/>
            <person name="Cheng J.F."/>
            <person name="Goodwin L."/>
            <person name="Tapia R."/>
            <person name="Pitluck S."/>
            <person name="Liolios K."/>
            <person name="Ivanova N."/>
            <person name="Mavromatis K."/>
            <person name="Mikhailova N."/>
            <person name="Pati A."/>
            <person name="Chen A."/>
            <person name="Palaniappan K."/>
            <person name="Brambilla E."/>
            <person name="Land M."/>
            <person name="Hauser L."/>
            <person name="Chang Y.J."/>
            <person name="Jeffries C.D."/>
            <person name="Brettin T."/>
            <person name="Detter J.C."/>
            <person name="Han C."/>
            <person name="Rohde M."/>
            <person name="Sikorski J."/>
            <person name="Woyke T."/>
            <person name="Bristow J."/>
            <person name="Eisen J.A."/>
            <person name="Markowitz V."/>
            <person name="Hugenholtz P."/>
            <person name="Kyrpides N.C."/>
            <person name="Klenk H.P."/>
        </authorList>
    </citation>
    <scope>NUCLEOTIDE SEQUENCE [LARGE SCALE GENOMIC DNA]</scope>
    <source>
        <strain evidence="3">DSM 17230 / JCM 13409 / AQ1.S1</strain>
    </source>
</reference>
<keyword evidence="3" id="KW-1185">Reference proteome</keyword>
<evidence type="ECO:0000313" key="2">
    <source>
        <dbReference type="EMBL" id="ADM27540.1"/>
    </source>
</evidence>
<proteinExistence type="predicted"/>
<dbReference type="Proteomes" id="UP000001304">
    <property type="component" value="Chromosome"/>
</dbReference>
<dbReference type="BioCyc" id="IAGG583356:GHAH-706-MONOMER"/>
<evidence type="ECO:0000256" key="1">
    <source>
        <dbReference type="SAM" id="Phobius"/>
    </source>
</evidence>